<keyword evidence="3" id="KW-1185">Reference proteome</keyword>
<feature type="compositionally biased region" description="Polar residues" evidence="1">
    <location>
        <begin position="16"/>
        <end position="33"/>
    </location>
</feature>
<dbReference type="AlphaFoldDB" id="A0A4C1SZ71"/>
<comment type="caution">
    <text evidence="2">The sequence shown here is derived from an EMBL/GenBank/DDBJ whole genome shotgun (WGS) entry which is preliminary data.</text>
</comment>
<evidence type="ECO:0000256" key="1">
    <source>
        <dbReference type="SAM" id="MobiDB-lite"/>
    </source>
</evidence>
<organism evidence="2 3">
    <name type="scientific">Eumeta variegata</name>
    <name type="common">Bagworm moth</name>
    <name type="synonym">Eumeta japonica</name>
    <dbReference type="NCBI Taxonomy" id="151549"/>
    <lineage>
        <taxon>Eukaryota</taxon>
        <taxon>Metazoa</taxon>
        <taxon>Ecdysozoa</taxon>
        <taxon>Arthropoda</taxon>
        <taxon>Hexapoda</taxon>
        <taxon>Insecta</taxon>
        <taxon>Pterygota</taxon>
        <taxon>Neoptera</taxon>
        <taxon>Endopterygota</taxon>
        <taxon>Lepidoptera</taxon>
        <taxon>Glossata</taxon>
        <taxon>Ditrysia</taxon>
        <taxon>Tineoidea</taxon>
        <taxon>Psychidae</taxon>
        <taxon>Oiketicinae</taxon>
        <taxon>Eumeta</taxon>
    </lineage>
</organism>
<evidence type="ECO:0000313" key="2">
    <source>
        <dbReference type="EMBL" id="GBP06570.1"/>
    </source>
</evidence>
<name>A0A4C1SZ71_EUMVA</name>
<feature type="region of interest" description="Disordered" evidence="1">
    <location>
        <begin position="95"/>
        <end position="117"/>
    </location>
</feature>
<reference evidence="2 3" key="1">
    <citation type="journal article" date="2019" name="Commun. Biol.">
        <title>The bagworm genome reveals a unique fibroin gene that provides high tensile strength.</title>
        <authorList>
            <person name="Kono N."/>
            <person name="Nakamura H."/>
            <person name="Ohtoshi R."/>
            <person name="Tomita M."/>
            <person name="Numata K."/>
            <person name="Arakawa K."/>
        </authorList>
    </citation>
    <scope>NUCLEOTIDE SEQUENCE [LARGE SCALE GENOMIC DNA]</scope>
</reference>
<gene>
    <name evidence="2" type="ORF">EVAR_92565_1</name>
</gene>
<dbReference type="Proteomes" id="UP000299102">
    <property type="component" value="Unassembled WGS sequence"/>
</dbReference>
<accession>A0A4C1SZ71</accession>
<dbReference type="EMBL" id="BGZK01000023">
    <property type="protein sequence ID" value="GBP06570.1"/>
    <property type="molecule type" value="Genomic_DNA"/>
</dbReference>
<protein>
    <submittedName>
        <fullName evidence="2">Uncharacterized protein</fullName>
    </submittedName>
</protein>
<feature type="region of interest" description="Disordered" evidence="1">
    <location>
        <begin position="1"/>
        <end position="76"/>
    </location>
</feature>
<proteinExistence type="predicted"/>
<sequence length="117" mass="12431">MHGSSSAIDTRGSDGRTANSAIDTSSTVFSNATIAFFGDEKNLRGKRARGPPGSRRSPPPMDNHNPRGVTNALPAFQEGSPIDLAENCARSLMPAINQHAADGNSDDRNDVRNQRQG</sequence>
<evidence type="ECO:0000313" key="3">
    <source>
        <dbReference type="Proteomes" id="UP000299102"/>
    </source>
</evidence>
<feature type="compositionally biased region" description="Basic and acidic residues" evidence="1">
    <location>
        <begin position="105"/>
        <end position="117"/>
    </location>
</feature>